<dbReference type="Proteomes" id="UP001249240">
    <property type="component" value="Unassembled WGS sequence"/>
</dbReference>
<dbReference type="InterPro" id="IPR033887">
    <property type="entry name" value="PTS_IIA_man"/>
</dbReference>
<evidence type="ECO:0000256" key="1">
    <source>
        <dbReference type="ARBA" id="ARBA00004496"/>
    </source>
</evidence>
<keyword evidence="7" id="KW-0418">Kinase</keyword>
<dbReference type="EMBL" id="JARPXM010000002">
    <property type="protein sequence ID" value="MDT2537072.1"/>
    <property type="molecule type" value="Genomic_DNA"/>
</dbReference>
<dbReference type="CDD" id="cd00006">
    <property type="entry name" value="PTS_IIA_man"/>
    <property type="match status" value="1"/>
</dbReference>
<comment type="caution">
    <text evidence="9">The sequence shown here is derived from an EMBL/GenBank/DDBJ whole genome shotgun (WGS) entry which is preliminary data.</text>
</comment>
<evidence type="ECO:0000313" key="9">
    <source>
        <dbReference type="EMBL" id="MDT2537072.1"/>
    </source>
</evidence>
<sequence length="142" mass="15800">MTGILIVTHGEMATGMMDSLRLIMGEQEAYQTLGLKHGDDIVEFSEKIQAGIRQLDKGEGVLVLVDLFSASPYNQAAMCFNKLKDHRYRLVSGVNLPMLIEAFNQRMIGADLETIYQAAMTAGQDGIKEFLEEMAKLEQKVD</sequence>
<dbReference type="PROSITE" id="PS51096">
    <property type="entry name" value="PTS_EIIA_TYPE_4"/>
    <property type="match status" value="1"/>
</dbReference>
<protein>
    <submittedName>
        <fullName evidence="9">PTS sugar transporter subunit IIA</fullName>
    </submittedName>
</protein>
<dbReference type="SUPFAM" id="SSF53062">
    <property type="entry name" value="PTS system fructose IIA component-like"/>
    <property type="match status" value="1"/>
</dbReference>
<keyword evidence="3" id="KW-0963">Cytoplasm</keyword>
<name>A0AAW8SXV7_9ENTE</name>
<dbReference type="GO" id="GO:0009401">
    <property type="term" value="P:phosphoenolpyruvate-dependent sugar phosphotransferase system"/>
    <property type="evidence" value="ECO:0007669"/>
    <property type="project" value="UniProtKB-KW"/>
</dbReference>
<evidence type="ECO:0000313" key="10">
    <source>
        <dbReference type="Proteomes" id="UP001249240"/>
    </source>
</evidence>
<organism evidence="9 10">
    <name type="scientific">Enterococcus raffinosus</name>
    <dbReference type="NCBI Taxonomy" id="71452"/>
    <lineage>
        <taxon>Bacteria</taxon>
        <taxon>Bacillati</taxon>
        <taxon>Bacillota</taxon>
        <taxon>Bacilli</taxon>
        <taxon>Lactobacillales</taxon>
        <taxon>Enterococcaceae</taxon>
        <taxon>Enterococcus</taxon>
    </lineage>
</organism>
<accession>A0AAW8SXV7</accession>
<keyword evidence="5" id="KW-0808">Transferase</keyword>
<evidence type="ECO:0000256" key="4">
    <source>
        <dbReference type="ARBA" id="ARBA00022597"/>
    </source>
</evidence>
<dbReference type="InterPro" id="IPR051471">
    <property type="entry name" value="Bacterial_PTS_sugar_comp"/>
</dbReference>
<keyword evidence="2" id="KW-0813">Transport</keyword>
<reference evidence="9" key="1">
    <citation type="submission" date="2023-03" db="EMBL/GenBank/DDBJ databases">
        <authorList>
            <person name="Shen W."/>
            <person name="Cai J."/>
        </authorList>
    </citation>
    <scope>NUCLEOTIDE SEQUENCE</scope>
    <source>
        <strain evidence="9">B646-2</strain>
    </source>
</reference>
<dbReference type="GO" id="GO:0016020">
    <property type="term" value="C:membrane"/>
    <property type="evidence" value="ECO:0007669"/>
    <property type="project" value="InterPro"/>
</dbReference>
<proteinExistence type="predicted"/>
<evidence type="ECO:0000256" key="6">
    <source>
        <dbReference type="ARBA" id="ARBA00022683"/>
    </source>
</evidence>
<dbReference type="PANTHER" id="PTHR33799">
    <property type="entry name" value="PTS PERMEASE-RELATED-RELATED"/>
    <property type="match status" value="1"/>
</dbReference>
<dbReference type="Pfam" id="PF03610">
    <property type="entry name" value="EIIA-man"/>
    <property type="match status" value="1"/>
</dbReference>
<gene>
    <name evidence="9" type="ORF">P7D78_02955</name>
</gene>
<evidence type="ECO:0000256" key="5">
    <source>
        <dbReference type="ARBA" id="ARBA00022679"/>
    </source>
</evidence>
<dbReference type="InterPro" id="IPR036662">
    <property type="entry name" value="PTS_EIIA_man-typ_sf"/>
</dbReference>
<evidence type="ECO:0000256" key="7">
    <source>
        <dbReference type="ARBA" id="ARBA00022777"/>
    </source>
</evidence>
<evidence type="ECO:0000256" key="3">
    <source>
        <dbReference type="ARBA" id="ARBA00022490"/>
    </source>
</evidence>
<dbReference type="Gene3D" id="3.40.50.510">
    <property type="entry name" value="Phosphotransferase system, mannose-type IIA component"/>
    <property type="match status" value="1"/>
</dbReference>
<evidence type="ECO:0000259" key="8">
    <source>
        <dbReference type="PROSITE" id="PS51096"/>
    </source>
</evidence>
<dbReference type="PANTHER" id="PTHR33799:SF1">
    <property type="entry name" value="PTS SYSTEM MANNOSE-SPECIFIC EIIAB COMPONENT-RELATED"/>
    <property type="match status" value="1"/>
</dbReference>
<feature type="domain" description="PTS EIIA type-4" evidence="8">
    <location>
        <begin position="1"/>
        <end position="127"/>
    </location>
</feature>
<keyword evidence="4 9" id="KW-0762">Sugar transport</keyword>
<dbReference type="InterPro" id="IPR004701">
    <property type="entry name" value="PTS_EIIA_man-typ"/>
</dbReference>
<dbReference type="AlphaFoldDB" id="A0AAW8SXV7"/>
<dbReference type="GO" id="GO:0016301">
    <property type="term" value="F:kinase activity"/>
    <property type="evidence" value="ECO:0007669"/>
    <property type="project" value="UniProtKB-KW"/>
</dbReference>
<keyword evidence="6" id="KW-0598">Phosphotransferase system</keyword>
<evidence type="ECO:0000256" key="2">
    <source>
        <dbReference type="ARBA" id="ARBA00022448"/>
    </source>
</evidence>
<dbReference type="GO" id="GO:0005737">
    <property type="term" value="C:cytoplasm"/>
    <property type="evidence" value="ECO:0007669"/>
    <property type="project" value="UniProtKB-SubCell"/>
</dbReference>
<dbReference type="RefSeq" id="WP_010746900.1">
    <property type="nucleotide sequence ID" value="NZ_BAAAXM010000064.1"/>
</dbReference>
<comment type="subcellular location">
    <subcellularLocation>
        <location evidence="1">Cytoplasm</location>
    </subcellularLocation>
</comment>